<keyword evidence="1" id="KW-0732">Signal</keyword>
<feature type="coiled-coil region" evidence="2">
    <location>
        <begin position="176"/>
        <end position="210"/>
    </location>
</feature>
<accession>A0ABS7J3Z3</accession>
<feature type="coiled-coil region" evidence="2">
    <location>
        <begin position="36"/>
        <end position="112"/>
    </location>
</feature>
<sequence length="407" mass="42854">MNRAAASLVAVILAIIVGTQGLGPLTAQTASTSESAAEAREALAIARQQQRNARRRAEQLEAQGEAAEEASAKAIADAAALAARVQQAEANVSAAEAELALVERERRSLSRDLARRREPLARLTGALETMARRPLALAALQPGSLRDVVHTRAVLGSAIPIVRQRTAALRGDLKRAQSLEAERRQFVADRREAEQLLVERRRNMVALAEEQRVLAEQASGGANREAERAMELAEQTRDLDALVGRLEESATIRQRLAALDGPIARPSQPGAAGLPSRSSGSGSSQSSLDSYILPVAGRVTAGFGEATNSGGRSSGITIRARPQAQIVAPSGGRVAFAGEYEGYGRIVILEHSGEWTSLVTGLRSLAVTTGQDVTAGSPLGLAANGAPAIGLELRRKGKPVNPLDQLR</sequence>
<evidence type="ECO:0000313" key="6">
    <source>
        <dbReference type="Proteomes" id="UP000783253"/>
    </source>
</evidence>
<dbReference type="PANTHER" id="PTHR21666">
    <property type="entry name" value="PEPTIDASE-RELATED"/>
    <property type="match status" value="1"/>
</dbReference>
<feature type="domain" description="M23ase beta-sheet core" evidence="4">
    <location>
        <begin position="313"/>
        <end position="402"/>
    </location>
</feature>
<evidence type="ECO:0000259" key="4">
    <source>
        <dbReference type="Pfam" id="PF01551"/>
    </source>
</evidence>
<feature type="compositionally biased region" description="Low complexity" evidence="3">
    <location>
        <begin position="269"/>
        <end position="287"/>
    </location>
</feature>
<evidence type="ECO:0000256" key="1">
    <source>
        <dbReference type="ARBA" id="ARBA00022729"/>
    </source>
</evidence>
<keyword evidence="2" id="KW-0175">Coiled coil</keyword>
<dbReference type="SUPFAM" id="SSF51261">
    <property type="entry name" value="Duplicated hybrid motif"/>
    <property type="match status" value="1"/>
</dbReference>
<dbReference type="InterPro" id="IPR050570">
    <property type="entry name" value="Cell_wall_metabolism_enzyme"/>
</dbReference>
<evidence type="ECO:0000256" key="3">
    <source>
        <dbReference type="SAM" id="MobiDB-lite"/>
    </source>
</evidence>
<dbReference type="PANTHER" id="PTHR21666:SF289">
    <property type="entry name" value="L-ALA--D-GLU ENDOPEPTIDASE"/>
    <property type="match status" value="1"/>
</dbReference>
<protein>
    <submittedName>
        <fullName evidence="5">Peptidoglycan DD-metalloendopeptidase family protein</fullName>
    </submittedName>
</protein>
<reference evidence="5 6" key="1">
    <citation type="submission" date="2021-08" db="EMBL/GenBank/DDBJ databases">
        <title>Comparative Genomics Analysis of the Genus Qipengyuania Reveals Extensive Genetic Diversity and Metabolic Versatility, Including the Description of Fifteen Novel Species.</title>
        <authorList>
            <person name="Liu Y."/>
        </authorList>
    </citation>
    <scope>NUCLEOTIDE SEQUENCE [LARGE SCALE GENOMIC DNA]</scope>
    <source>
        <strain evidence="5 6">1NDH17</strain>
    </source>
</reference>
<keyword evidence="6" id="KW-1185">Reference proteome</keyword>
<proteinExistence type="predicted"/>
<organism evidence="5 6">
    <name type="scientific">Qipengyuania polymorpha</name>
    <dbReference type="NCBI Taxonomy" id="2867234"/>
    <lineage>
        <taxon>Bacteria</taxon>
        <taxon>Pseudomonadati</taxon>
        <taxon>Pseudomonadota</taxon>
        <taxon>Alphaproteobacteria</taxon>
        <taxon>Sphingomonadales</taxon>
        <taxon>Erythrobacteraceae</taxon>
        <taxon>Qipengyuania</taxon>
    </lineage>
</organism>
<feature type="region of interest" description="Disordered" evidence="3">
    <location>
        <begin position="259"/>
        <end position="287"/>
    </location>
</feature>
<dbReference type="Gene3D" id="2.70.70.10">
    <property type="entry name" value="Glucose Permease (Domain IIA)"/>
    <property type="match status" value="1"/>
</dbReference>
<dbReference type="Proteomes" id="UP000783253">
    <property type="component" value="Unassembled WGS sequence"/>
</dbReference>
<evidence type="ECO:0000313" key="5">
    <source>
        <dbReference type="EMBL" id="MBX7458784.1"/>
    </source>
</evidence>
<gene>
    <name evidence="5" type="ORF">K3152_11050</name>
</gene>
<dbReference type="InterPro" id="IPR016047">
    <property type="entry name" value="M23ase_b-sheet_dom"/>
</dbReference>
<name>A0ABS7J3Z3_9SPHN</name>
<dbReference type="RefSeq" id="WP_221574154.1">
    <property type="nucleotide sequence ID" value="NZ_JAIGNK010000003.1"/>
</dbReference>
<evidence type="ECO:0000256" key="2">
    <source>
        <dbReference type="SAM" id="Coils"/>
    </source>
</evidence>
<dbReference type="Pfam" id="PF01551">
    <property type="entry name" value="Peptidase_M23"/>
    <property type="match status" value="1"/>
</dbReference>
<dbReference type="EMBL" id="JAIGNK010000003">
    <property type="protein sequence ID" value="MBX7458784.1"/>
    <property type="molecule type" value="Genomic_DNA"/>
</dbReference>
<dbReference type="InterPro" id="IPR011055">
    <property type="entry name" value="Dup_hybrid_motif"/>
</dbReference>
<comment type="caution">
    <text evidence="5">The sequence shown here is derived from an EMBL/GenBank/DDBJ whole genome shotgun (WGS) entry which is preliminary data.</text>
</comment>
<dbReference type="CDD" id="cd12797">
    <property type="entry name" value="M23_peptidase"/>
    <property type="match status" value="1"/>
</dbReference>